<sequence>MTNSWEDFKEGKITMAEYDYLTEVVEELEITEQDMSSQEYFINSLGVNSVNGKGTLYFHGKRFRKVRLRDDTICMSCKELKEESTS</sequence>
<accession>A0A0F9AEJ7</accession>
<comment type="caution">
    <text evidence="1">The sequence shown here is derived from an EMBL/GenBank/DDBJ whole genome shotgun (WGS) entry which is preliminary data.</text>
</comment>
<proteinExistence type="predicted"/>
<evidence type="ECO:0000313" key="1">
    <source>
        <dbReference type="EMBL" id="KKK76864.1"/>
    </source>
</evidence>
<organism evidence="1">
    <name type="scientific">marine sediment metagenome</name>
    <dbReference type="NCBI Taxonomy" id="412755"/>
    <lineage>
        <taxon>unclassified sequences</taxon>
        <taxon>metagenomes</taxon>
        <taxon>ecological metagenomes</taxon>
    </lineage>
</organism>
<gene>
    <name evidence="1" type="ORF">LCGC14_2859370</name>
</gene>
<dbReference type="EMBL" id="LAZR01055221">
    <property type="protein sequence ID" value="KKK76864.1"/>
    <property type="molecule type" value="Genomic_DNA"/>
</dbReference>
<reference evidence="1" key="1">
    <citation type="journal article" date="2015" name="Nature">
        <title>Complex archaea that bridge the gap between prokaryotes and eukaryotes.</title>
        <authorList>
            <person name="Spang A."/>
            <person name="Saw J.H."/>
            <person name="Jorgensen S.L."/>
            <person name="Zaremba-Niedzwiedzka K."/>
            <person name="Martijn J."/>
            <person name="Lind A.E."/>
            <person name="van Eijk R."/>
            <person name="Schleper C."/>
            <person name="Guy L."/>
            <person name="Ettema T.J."/>
        </authorList>
    </citation>
    <scope>NUCLEOTIDE SEQUENCE</scope>
</reference>
<name>A0A0F9AEJ7_9ZZZZ</name>
<dbReference type="AlphaFoldDB" id="A0A0F9AEJ7"/>
<protein>
    <submittedName>
        <fullName evidence="1">Uncharacterized protein</fullName>
    </submittedName>
</protein>